<accession>A0A426YI20</accession>
<organism evidence="1 2">
    <name type="scientific">Ensete ventricosum</name>
    <name type="common">Abyssinian banana</name>
    <name type="synonym">Musa ensete</name>
    <dbReference type="NCBI Taxonomy" id="4639"/>
    <lineage>
        <taxon>Eukaryota</taxon>
        <taxon>Viridiplantae</taxon>
        <taxon>Streptophyta</taxon>
        <taxon>Embryophyta</taxon>
        <taxon>Tracheophyta</taxon>
        <taxon>Spermatophyta</taxon>
        <taxon>Magnoliopsida</taxon>
        <taxon>Liliopsida</taxon>
        <taxon>Zingiberales</taxon>
        <taxon>Musaceae</taxon>
        <taxon>Ensete</taxon>
    </lineage>
</organism>
<feature type="non-terminal residue" evidence="1">
    <location>
        <position position="1"/>
    </location>
</feature>
<gene>
    <name evidence="1" type="ORF">B296_00051144</name>
</gene>
<protein>
    <submittedName>
        <fullName evidence="1">Uncharacterized protein</fullName>
    </submittedName>
</protein>
<dbReference type="EMBL" id="AMZH03012251">
    <property type="protein sequence ID" value="RRT51384.1"/>
    <property type="molecule type" value="Genomic_DNA"/>
</dbReference>
<dbReference type="Proteomes" id="UP000287651">
    <property type="component" value="Unassembled WGS sequence"/>
</dbReference>
<name>A0A426YI20_ENSVE</name>
<evidence type="ECO:0000313" key="2">
    <source>
        <dbReference type="Proteomes" id="UP000287651"/>
    </source>
</evidence>
<reference evidence="1 2" key="1">
    <citation type="journal article" date="2014" name="Agronomy (Basel)">
        <title>A Draft Genome Sequence for Ensete ventricosum, the Drought-Tolerant Tree Against Hunger.</title>
        <authorList>
            <person name="Harrison J."/>
            <person name="Moore K.A."/>
            <person name="Paszkiewicz K."/>
            <person name="Jones T."/>
            <person name="Grant M."/>
            <person name="Ambacheew D."/>
            <person name="Muzemil S."/>
            <person name="Studholme D.J."/>
        </authorList>
    </citation>
    <scope>NUCLEOTIDE SEQUENCE [LARGE SCALE GENOMIC DNA]</scope>
</reference>
<sequence>LKENLDLIDLRTLHYQKSVAQLYNRKVQPQPIGDGDLVIRKAEVSDPEHSHGKLTLRWEGPYNCCFWMLGQEAFERHLVPELIVGSPHFLEARLEPQEAL</sequence>
<proteinExistence type="predicted"/>
<evidence type="ECO:0000313" key="1">
    <source>
        <dbReference type="EMBL" id="RRT51384.1"/>
    </source>
</evidence>
<comment type="caution">
    <text evidence="1">The sequence shown here is derived from an EMBL/GenBank/DDBJ whole genome shotgun (WGS) entry which is preliminary data.</text>
</comment>
<dbReference type="AlphaFoldDB" id="A0A426YI20"/>